<evidence type="ECO:0000313" key="2">
    <source>
        <dbReference type="Proteomes" id="UP000789901"/>
    </source>
</evidence>
<name>A0ABN7WYB2_GIGMA</name>
<dbReference type="EMBL" id="CAJVQB010073120">
    <property type="protein sequence ID" value="CAG8843643.1"/>
    <property type="molecule type" value="Genomic_DNA"/>
</dbReference>
<dbReference type="Proteomes" id="UP000789901">
    <property type="component" value="Unassembled WGS sequence"/>
</dbReference>
<organism evidence="1 2">
    <name type="scientific">Gigaspora margarita</name>
    <dbReference type="NCBI Taxonomy" id="4874"/>
    <lineage>
        <taxon>Eukaryota</taxon>
        <taxon>Fungi</taxon>
        <taxon>Fungi incertae sedis</taxon>
        <taxon>Mucoromycota</taxon>
        <taxon>Glomeromycotina</taxon>
        <taxon>Glomeromycetes</taxon>
        <taxon>Diversisporales</taxon>
        <taxon>Gigasporaceae</taxon>
        <taxon>Gigaspora</taxon>
    </lineage>
</organism>
<accession>A0ABN7WYB2</accession>
<feature type="non-terminal residue" evidence="1">
    <location>
        <position position="1"/>
    </location>
</feature>
<evidence type="ECO:0000313" key="1">
    <source>
        <dbReference type="EMBL" id="CAG8843643.1"/>
    </source>
</evidence>
<reference evidence="1 2" key="1">
    <citation type="submission" date="2021-06" db="EMBL/GenBank/DDBJ databases">
        <authorList>
            <person name="Kallberg Y."/>
            <person name="Tangrot J."/>
            <person name="Rosling A."/>
        </authorList>
    </citation>
    <scope>NUCLEOTIDE SEQUENCE [LARGE SCALE GENOMIC DNA]</scope>
    <source>
        <strain evidence="1 2">120-4 pot B 10/14</strain>
    </source>
</reference>
<comment type="caution">
    <text evidence="1">The sequence shown here is derived from an EMBL/GenBank/DDBJ whole genome shotgun (WGS) entry which is preliminary data.</text>
</comment>
<keyword evidence="2" id="KW-1185">Reference proteome</keyword>
<protein>
    <submittedName>
        <fullName evidence="1">5575_t:CDS:1</fullName>
    </submittedName>
</protein>
<proteinExistence type="predicted"/>
<gene>
    <name evidence="1" type="ORF">GMARGA_LOCUS36652</name>
</gene>
<sequence>VVSFNTSIANIASLKVSVLQGLCTEITRTGEFSNGSTFTVSQMTYPELLYLSDVASVQDNRGSSVWFLSPQGGFGQA</sequence>